<feature type="region of interest" description="Disordered" evidence="7">
    <location>
        <begin position="118"/>
        <end position="292"/>
    </location>
</feature>
<comment type="subcellular location">
    <subcellularLocation>
        <location evidence="1 5 6">Nucleus</location>
    </subcellularLocation>
</comment>
<dbReference type="STRING" id="1314778.A0A5C3PSK7"/>
<feature type="region of interest" description="Disordered" evidence="7">
    <location>
        <begin position="1"/>
        <end position="68"/>
    </location>
</feature>
<dbReference type="AlphaFoldDB" id="A0A5C3PSK7"/>
<feature type="compositionally biased region" description="Polar residues" evidence="7">
    <location>
        <begin position="170"/>
        <end position="180"/>
    </location>
</feature>
<dbReference type="PANTHER" id="PTHR24324:SF5">
    <property type="entry name" value="HEMATOPOIETICALLY-EXPRESSED HOMEOBOX PROTEIN HHEX"/>
    <property type="match status" value="1"/>
</dbReference>
<feature type="domain" description="Homeobox" evidence="8">
    <location>
        <begin position="58"/>
        <end position="118"/>
    </location>
</feature>
<dbReference type="Pfam" id="PF00046">
    <property type="entry name" value="Homeodomain"/>
    <property type="match status" value="1"/>
</dbReference>
<feature type="region of interest" description="Disordered" evidence="7">
    <location>
        <begin position="308"/>
        <end position="350"/>
    </location>
</feature>
<feature type="compositionally biased region" description="Basic residues" evidence="7">
    <location>
        <begin position="230"/>
        <end position="245"/>
    </location>
</feature>
<sequence length="465" mass="50261">MTTATPSPSPRKTRSCSRSVPAKAEAETTPFLDETPAVPDIAVMQASSMEPVAPPHALPEKRRRHKLTDQQLQRLEELYQANTHPSRDDKDALAKEIDMTLKSVMIWFQNRRQDRRRKAHTAAALAKGLTASSTSGTTTPPTPQPAGPRVTPRKRPTKPLPTRAEKRAKLTTSTKTSAQAGSIKVSPPGPLNQTQTQTIRLPGSAVAATSGSETTMRIRIPKPPAPLAKSRARHTNASSGKRKVPRSTITGTSISHPTRTQSQGLSRATHSAPQPEITISSGSEDSLVDKPPSHGALALQAFLQPPVASSRASSVTVRDSSGDGFRHVHFKASSPPSPQHSHSNATTFTFDSPSLSTLPLSNSSNTPPAAHRTYQPSLEWACANSAARRKHGLLVYRDEDDSSGESSDFEHDLAAHHCRRIGKDALRPSKRRRLHIPEEYHAICSPDLVLGATLLLGLKHSINLL</sequence>
<dbReference type="Gene3D" id="1.10.10.60">
    <property type="entry name" value="Homeodomain-like"/>
    <property type="match status" value="1"/>
</dbReference>
<evidence type="ECO:0000256" key="7">
    <source>
        <dbReference type="SAM" id="MobiDB-lite"/>
    </source>
</evidence>
<accession>A0A5C3PSK7</accession>
<dbReference type="SUPFAM" id="SSF46689">
    <property type="entry name" value="Homeodomain-like"/>
    <property type="match status" value="1"/>
</dbReference>
<organism evidence="9 10">
    <name type="scientific">Polyporus arcularius HHB13444</name>
    <dbReference type="NCBI Taxonomy" id="1314778"/>
    <lineage>
        <taxon>Eukaryota</taxon>
        <taxon>Fungi</taxon>
        <taxon>Dikarya</taxon>
        <taxon>Basidiomycota</taxon>
        <taxon>Agaricomycotina</taxon>
        <taxon>Agaricomycetes</taxon>
        <taxon>Polyporales</taxon>
        <taxon>Polyporaceae</taxon>
        <taxon>Polyporus</taxon>
    </lineage>
</organism>
<dbReference type="InParanoid" id="A0A5C3PSK7"/>
<evidence type="ECO:0000256" key="3">
    <source>
        <dbReference type="ARBA" id="ARBA00023155"/>
    </source>
</evidence>
<dbReference type="GO" id="GO:0030154">
    <property type="term" value="P:cell differentiation"/>
    <property type="evidence" value="ECO:0007669"/>
    <property type="project" value="TreeGrafter"/>
</dbReference>
<evidence type="ECO:0000256" key="1">
    <source>
        <dbReference type="ARBA" id="ARBA00004123"/>
    </source>
</evidence>
<dbReference type="PANTHER" id="PTHR24324">
    <property type="entry name" value="HOMEOBOX PROTEIN HHEX"/>
    <property type="match status" value="1"/>
</dbReference>
<name>A0A5C3PSK7_9APHY</name>
<evidence type="ECO:0000259" key="8">
    <source>
        <dbReference type="PROSITE" id="PS50071"/>
    </source>
</evidence>
<evidence type="ECO:0000313" key="10">
    <source>
        <dbReference type="Proteomes" id="UP000308197"/>
    </source>
</evidence>
<reference evidence="9 10" key="1">
    <citation type="journal article" date="2019" name="Nat. Ecol. Evol.">
        <title>Megaphylogeny resolves global patterns of mushroom evolution.</title>
        <authorList>
            <person name="Varga T."/>
            <person name="Krizsan K."/>
            <person name="Foldi C."/>
            <person name="Dima B."/>
            <person name="Sanchez-Garcia M."/>
            <person name="Sanchez-Ramirez S."/>
            <person name="Szollosi G.J."/>
            <person name="Szarkandi J.G."/>
            <person name="Papp V."/>
            <person name="Albert L."/>
            <person name="Andreopoulos W."/>
            <person name="Angelini C."/>
            <person name="Antonin V."/>
            <person name="Barry K.W."/>
            <person name="Bougher N.L."/>
            <person name="Buchanan P."/>
            <person name="Buyck B."/>
            <person name="Bense V."/>
            <person name="Catcheside P."/>
            <person name="Chovatia M."/>
            <person name="Cooper J."/>
            <person name="Damon W."/>
            <person name="Desjardin D."/>
            <person name="Finy P."/>
            <person name="Geml J."/>
            <person name="Haridas S."/>
            <person name="Hughes K."/>
            <person name="Justo A."/>
            <person name="Karasinski D."/>
            <person name="Kautmanova I."/>
            <person name="Kiss B."/>
            <person name="Kocsube S."/>
            <person name="Kotiranta H."/>
            <person name="LaButti K.M."/>
            <person name="Lechner B.E."/>
            <person name="Liimatainen K."/>
            <person name="Lipzen A."/>
            <person name="Lukacs Z."/>
            <person name="Mihaltcheva S."/>
            <person name="Morgado L.N."/>
            <person name="Niskanen T."/>
            <person name="Noordeloos M.E."/>
            <person name="Ohm R.A."/>
            <person name="Ortiz-Santana B."/>
            <person name="Ovrebo C."/>
            <person name="Racz N."/>
            <person name="Riley R."/>
            <person name="Savchenko A."/>
            <person name="Shiryaev A."/>
            <person name="Soop K."/>
            <person name="Spirin V."/>
            <person name="Szebenyi C."/>
            <person name="Tomsovsky M."/>
            <person name="Tulloss R.E."/>
            <person name="Uehling J."/>
            <person name="Grigoriev I.V."/>
            <person name="Vagvolgyi C."/>
            <person name="Papp T."/>
            <person name="Martin F.M."/>
            <person name="Miettinen O."/>
            <person name="Hibbett D.S."/>
            <person name="Nagy L.G."/>
        </authorList>
    </citation>
    <scope>NUCLEOTIDE SEQUENCE [LARGE SCALE GENOMIC DNA]</scope>
    <source>
        <strain evidence="9 10">HHB13444</strain>
    </source>
</reference>
<proteinExistence type="predicted"/>
<feature type="compositionally biased region" description="Low complexity" evidence="7">
    <location>
        <begin position="126"/>
        <end position="139"/>
    </location>
</feature>
<evidence type="ECO:0000256" key="4">
    <source>
        <dbReference type="ARBA" id="ARBA00023242"/>
    </source>
</evidence>
<feature type="compositionally biased region" description="Low complexity" evidence="7">
    <location>
        <begin position="308"/>
        <end position="319"/>
    </location>
</feature>
<keyword evidence="4 5" id="KW-0539">Nucleus</keyword>
<evidence type="ECO:0000256" key="6">
    <source>
        <dbReference type="RuleBase" id="RU000682"/>
    </source>
</evidence>
<dbReference type="GO" id="GO:0000978">
    <property type="term" value="F:RNA polymerase II cis-regulatory region sequence-specific DNA binding"/>
    <property type="evidence" value="ECO:0007669"/>
    <property type="project" value="TreeGrafter"/>
</dbReference>
<evidence type="ECO:0000256" key="2">
    <source>
        <dbReference type="ARBA" id="ARBA00023125"/>
    </source>
</evidence>
<dbReference type="PROSITE" id="PS50071">
    <property type="entry name" value="HOMEOBOX_2"/>
    <property type="match status" value="1"/>
</dbReference>
<evidence type="ECO:0000256" key="5">
    <source>
        <dbReference type="PROSITE-ProRule" id="PRU00108"/>
    </source>
</evidence>
<dbReference type="InterPro" id="IPR051000">
    <property type="entry name" value="Homeobox_DNA-bind_prot"/>
</dbReference>
<dbReference type="CDD" id="cd00086">
    <property type="entry name" value="homeodomain"/>
    <property type="match status" value="1"/>
</dbReference>
<protein>
    <recommendedName>
        <fullName evidence="8">Homeobox domain-containing protein</fullName>
    </recommendedName>
</protein>
<dbReference type="GO" id="GO:0006357">
    <property type="term" value="P:regulation of transcription by RNA polymerase II"/>
    <property type="evidence" value="ECO:0007669"/>
    <property type="project" value="TreeGrafter"/>
</dbReference>
<feature type="DNA-binding region" description="Homeobox" evidence="5">
    <location>
        <begin position="60"/>
        <end position="119"/>
    </location>
</feature>
<dbReference type="Proteomes" id="UP000308197">
    <property type="component" value="Unassembled WGS sequence"/>
</dbReference>
<keyword evidence="3 5" id="KW-0371">Homeobox</keyword>
<dbReference type="GO" id="GO:0005634">
    <property type="term" value="C:nucleus"/>
    <property type="evidence" value="ECO:0007669"/>
    <property type="project" value="UniProtKB-SubCell"/>
</dbReference>
<gene>
    <name evidence="9" type="ORF">K466DRAFT_660545</name>
</gene>
<dbReference type="EMBL" id="ML211036">
    <property type="protein sequence ID" value="TFK90798.1"/>
    <property type="molecule type" value="Genomic_DNA"/>
</dbReference>
<dbReference type="InterPro" id="IPR009057">
    <property type="entry name" value="Homeodomain-like_sf"/>
</dbReference>
<feature type="compositionally biased region" description="Polar residues" evidence="7">
    <location>
        <begin position="247"/>
        <end position="284"/>
    </location>
</feature>
<evidence type="ECO:0000313" key="9">
    <source>
        <dbReference type="EMBL" id="TFK90798.1"/>
    </source>
</evidence>
<dbReference type="InterPro" id="IPR001356">
    <property type="entry name" value="HD"/>
</dbReference>
<keyword evidence="2 5" id="KW-0238">DNA-binding</keyword>
<dbReference type="SMART" id="SM00389">
    <property type="entry name" value="HOX"/>
    <property type="match status" value="1"/>
</dbReference>
<keyword evidence="10" id="KW-1185">Reference proteome</keyword>